<dbReference type="Proteomes" id="UP000319255">
    <property type="component" value="Unassembled WGS sequence"/>
</dbReference>
<comment type="caution">
    <text evidence="1">The sequence shown here is derived from an EMBL/GenBank/DDBJ whole genome shotgun (WGS) entry which is preliminary data.</text>
</comment>
<reference evidence="1 2" key="1">
    <citation type="submission" date="2019-06" db="EMBL/GenBank/DDBJ databases">
        <title>A novel bacterium of genus Amaricoccus, isolated from marine sediment.</title>
        <authorList>
            <person name="Huang H."/>
            <person name="Mo K."/>
            <person name="Hu Y."/>
        </authorList>
    </citation>
    <scope>NUCLEOTIDE SEQUENCE [LARGE SCALE GENOMIC DNA]</scope>
    <source>
        <strain evidence="1 2">HB172011</strain>
    </source>
</reference>
<name>A0A501WCV0_9RHOB</name>
<evidence type="ECO:0000313" key="1">
    <source>
        <dbReference type="EMBL" id="TPE47218.1"/>
    </source>
</evidence>
<dbReference type="OrthoDB" id="7823062at2"/>
<sequence>MDVTYPDKMPGSSVTSADLNQIKAVVNSKVGSEQVGAPNGILSADDQGRLPADALPSGEEIAAQIPMESIISGLSDRPAGSRLPAAALDPDSGFAIVQVATATLSEGARFRLVASSLGEGVLFAVPEIDETNPDLPEQMVAGTHFSTPVQYEDGYRIDLNIIEAPASVEAVTSYQVVFDGAATVLSIPASAPMPFSVVFTPESYADIWQWGVPTWNATFRIRAISAAGPGGFSDAVIIPIDQDDSYFITGDDWGFVEERDTVEAGGVVGLPRTTVAPSRVVPAGVELRCYMGSLPYAPANYDAIHAATVAAAPGDSLLGSEASSAGETVFGILLYREADALRWHPASGQKSFTTQGLVQSGAPALVTAPEIAGPGKIGSAHTASSGVWTNSPTAYDFQALRDGADIPGAETSSYTPTAEDDLTSLSYRVTARNGAGETSVYTAGIPITYPTPALVGSLADQSFEQRSGAYESVSVAGLFSGSDLTIEVNGPTAGGVSLVTYSAETDTLSIALSSIVSDAEVVVRARNSGGFDETSFQLDIHNVTPATVPEVRGVGGSNTAGSADFTNYLTDDMILAAVRRNSNDAFPVPDLSGTFAGQYLWNVLFLGGSSGQYMAVCWRRADSDGEDGDLGDWGDGRPTYISIPGVDWSNPLGANTLEGTPDALTWQSFAKRLDHPGLTLEGANSIVLDLAFIASAQTSQAPGLRPDATLVVQNAAGGIRKTISRSTAAPATAWAAADDVDHTYTGAASGAQFVAAIEIRGPETASGLSWPDDVPKADWNVVEVTDLTEASAQGFADESGHLKFTTAAGITVATTVAGEDFTLIREIMGDEVAAPSATAAAVTAGLTWYSSGRRPVGGRAYPRLWWLHGASGQMRLAGSIAPFDIVGLDDPGVTALPIPFATGTGTNQARSSFYDPKSQFAAIRAGYSGNIGTRGSIGPVASYAALAGDSALRSLGLGWLRSCLTGAACPAMVASYAAQHESAFPTAALFAKLDANQWGDLSSADKNKVTLLTKAGMIAGATVGKEGSDTLRDMLGYANPTNLTSMPNFRCPPRFLVTIGACFFGSAQAGDAVLKSMSNTAAVQDFYDELVDAGLTNTAGSFKPARPSGAPTYADIVRKCSNWATGDASTGGALSLLDLTGIVCREVDYMFSRVCKTAAATKNGLNYNGRGKIKGSATAALNALVGQIGMGVELEGQDAEGLRSSMEYMMGAVRAGVYAFMAGLASGVMSRTDPRVIATAARLKVAVAWMREITRDKVGWLDFAHDTRNDGDGSNSKDWTWSQRVVGSSYLYGVLPWFALADCAVCYVEGTAPVDVPASYYTS</sequence>
<keyword evidence="2" id="KW-1185">Reference proteome</keyword>
<dbReference type="RefSeq" id="WP_140455976.1">
    <property type="nucleotide sequence ID" value="NZ_VFRP01000033.1"/>
</dbReference>
<protein>
    <submittedName>
        <fullName evidence="1">Uncharacterized protein</fullName>
    </submittedName>
</protein>
<dbReference type="Gene3D" id="2.60.40.2700">
    <property type="match status" value="1"/>
</dbReference>
<proteinExistence type="predicted"/>
<evidence type="ECO:0000313" key="2">
    <source>
        <dbReference type="Proteomes" id="UP000319255"/>
    </source>
</evidence>
<dbReference type="EMBL" id="VFRP01000033">
    <property type="protein sequence ID" value="TPE47218.1"/>
    <property type="molecule type" value="Genomic_DNA"/>
</dbReference>
<gene>
    <name evidence="1" type="ORF">FJM51_20395</name>
</gene>
<organism evidence="1 2">
    <name type="scientific">Amaricoccus solimangrovi</name>
    <dbReference type="NCBI Taxonomy" id="2589815"/>
    <lineage>
        <taxon>Bacteria</taxon>
        <taxon>Pseudomonadati</taxon>
        <taxon>Pseudomonadota</taxon>
        <taxon>Alphaproteobacteria</taxon>
        <taxon>Rhodobacterales</taxon>
        <taxon>Paracoccaceae</taxon>
        <taxon>Amaricoccus</taxon>
    </lineage>
</organism>
<accession>A0A501WCV0</accession>